<evidence type="ECO:0000313" key="3">
    <source>
        <dbReference type="Proteomes" id="UP001607069"/>
    </source>
</evidence>
<dbReference type="InterPro" id="IPR010982">
    <property type="entry name" value="Lambda_DNA-bd_dom_sf"/>
</dbReference>
<dbReference type="Pfam" id="PF12900">
    <property type="entry name" value="Pyridox_ox_2"/>
    <property type="match status" value="1"/>
</dbReference>
<protein>
    <submittedName>
        <fullName evidence="2">Helix-turn-helix domain-containing protein</fullName>
    </submittedName>
</protein>
<gene>
    <name evidence="2" type="ORF">ACG5V6_13350</name>
</gene>
<dbReference type="CDD" id="cd00093">
    <property type="entry name" value="HTH_XRE"/>
    <property type="match status" value="1"/>
</dbReference>
<dbReference type="InterPro" id="IPR001387">
    <property type="entry name" value="Cro/C1-type_HTH"/>
</dbReference>
<dbReference type="SUPFAM" id="SSF50475">
    <property type="entry name" value="FMN-binding split barrel"/>
    <property type="match status" value="1"/>
</dbReference>
<dbReference type="Gene3D" id="1.10.260.40">
    <property type="entry name" value="lambda repressor-like DNA-binding domains"/>
    <property type="match status" value="1"/>
</dbReference>
<dbReference type="PROSITE" id="PS50943">
    <property type="entry name" value="HTH_CROC1"/>
    <property type="match status" value="1"/>
</dbReference>
<organism evidence="2 3">
    <name type="scientific">Streptomyces chitinivorans</name>
    <dbReference type="NCBI Taxonomy" id="1257027"/>
    <lineage>
        <taxon>Bacteria</taxon>
        <taxon>Bacillati</taxon>
        <taxon>Actinomycetota</taxon>
        <taxon>Actinomycetes</taxon>
        <taxon>Kitasatosporales</taxon>
        <taxon>Streptomycetaceae</taxon>
        <taxon>Streptomyces</taxon>
    </lineage>
</organism>
<dbReference type="InterPro" id="IPR024747">
    <property type="entry name" value="Pyridox_Oxase-rel"/>
</dbReference>
<dbReference type="EMBL" id="JBIHMK010000043">
    <property type="protein sequence ID" value="MFH0249197.1"/>
    <property type="molecule type" value="Genomic_DNA"/>
</dbReference>
<dbReference type="SUPFAM" id="SSF47413">
    <property type="entry name" value="lambda repressor-like DNA-binding domains"/>
    <property type="match status" value="1"/>
</dbReference>
<proteinExistence type="predicted"/>
<sequence length="222" mass="23964">MPDKEHHELPDPGDIGRRVALQRERLGLTREEAAVRAGMAPGYLQYLEEHPSAPSGPGLLRLAAALETSVEWLRGGGTGTPPGRGRAAGRPRYLELDEEECWARLSTHGVGRIAVTTADGPAIIPVNYQVADGAIAFRTKPGSAPSAAVGHEVAFEVDYVDDAFRRGWSVLAVGRARAADEDEARHLADQEPGGPWAGGEERDLWVVVRAERVTGRRIHTDD</sequence>
<comment type="caution">
    <text evidence="2">The sequence shown here is derived from an EMBL/GenBank/DDBJ whole genome shotgun (WGS) entry which is preliminary data.</text>
</comment>
<dbReference type="RefSeq" id="WP_279951533.1">
    <property type="nucleotide sequence ID" value="NZ_BAABEN010000024.1"/>
</dbReference>
<reference evidence="2 3" key="1">
    <citation type="submission" date="2024-10" db="EMBL/GenBank/DDBJ databases">
        <authorList>
            <person name="Cho J.-C."/>
        </authorList>
    </citation>
    <scope>NUCLEOTIDE SEQUENCE [LARGE SCALE GENOMIC DNA]</scope>
    <source>
        <strain evidence="2 3">KCTC29696</strain>
    </source>
</reference>
<dbReference type="SMART" id="SM00530">
    <property type="entry name" value="HTH_XRE"/>
    <property type="match status" value="1"/>
</dbReference>
<keyword evidence="3" id="KW-1185">Reference proteome</keyword>
<dbReference type="InterPro" id="IPR012349">
    <property type="entry name" value="Split_barrel_FMN-bd"/>
</dbReference>
<evidence type="ECO:0000313" key="2">
    <source>
        <dbReference type="EMBL" id="MFH0249197.1"/>
    </source>
</evidence>
<evidence type="ECO:0000259" key="1">
    <source>
        <dbReference type="PROSITE" id="PS50943"/>
    </source>
</evidence>
<name>A0ABW7HTM7_9ACTN</name>
<dbReference type="Pfam" id="PF01381">
    <property type="entry name" value="HTH_3"/>
    <property type="match status" value="1"/>
</dbReference>
<dbReference type="Proteomes" id="UP001607069">
    <property type="component" value="Unassembled WGS sequence"/>
</dbReference>
<accession>A0ABW7HTM7</accession>
<feature type="domain" description="HTH cro/C1-type" evidence="1">
    <location>
        <begin position="19"/>
        <end position="73"/>
    </location>
</feature>
<dbReference type="Gene3D" id="2.30.110.10">
    <property type="entry name" value="Electron Transport, Fmn-binding Protein, Chain A"/>
    <property type="match status" value="1"/>
</dbReference>